<proteinExistence type="inferred from homology"/>
<evidence type="ECO:0000313" key="6">
    <source>
        <dbReference type="EMBL" id="CUS54306.1"/>
    </source>
</evidence>
<evidence type="ECO:0000256" key="3">
    <source>
        <dbReference type="ARBA" id="ARBA00023204"/>
    </source>
</evidence>
<dbReference type="CDD" id="cd03482">
    <property type="entry name" value="MutL_Trans_MutL"/>
    <property type="match status" value="1"/>
</dbReference>
<dbReference type="InterPro" id="IPR038973">
    <property type="entry name" value="MutL/Mlh/Pms-like"/>
</dbReference>
<feature type="domain" description="MutL C-terminal dimerisation" evidence="4">
    <location>
        <begin position="417"/>
        <end position="560"/>
    </location>
</feature>
<gene>
    <name evidence="6" type="ORF">MGWOODY_XGa705</name>
</gene>
<reference evidence="6" key="1">
    <citation type="submission" date="2015-10" db="EMBL/GenBank/DDBJ databases">
        <authorList>
            <person name="Gilbert D.G."/>
        </authorList>
    </citation>
    <scope>NUCLEOTIDE SEQUENCE</scope>
</reference>
<dbReference type="InterPro" id="IPR020568">
    <property type="entry name" value="Ribosomal_Su5_D2-typ_SF"/>
</dbReference>
<dbReference type="SUPFAM" id="SSF118116">
    <property type="entry name" value="DNA mismatch repair protein MutL"/>
    <property type="match status" value="1"/>
</dbReference>
<dbReference type="Pfam" id="PF01119">
    <property type="entry name" value="DNA_mis_repair"/>
    <property type="match status" value="1"/>
</dbReference>
<feature type="domain" description="DNA mismatch repair protein S5" evidence="5">
    <location>
        <begin position="219"/>
        <end position="337"/>
    </location>
</feature>
<dbReference type="Pfam" id="PF08676">
    <property type="entry name" value="MutL_C"/>
    <property type="match status" value="1"/>
</dbReference>
<dbReference type="NCBIfam" id="TIGR00585">
    <property type="entry name" value="mutl"/>
    <property type="match status" value="1"/>
</dbReference>
<dbReference type="GO" id="GO:0005524">
    <property type="term" value="F:ATP binding"/>
    <property type="evidence" value="ECO:0007669"/>
    <property type="project" value="InterPro"/>
</dbReference>
<evidence type="ECO:0000256" key="1">
    <source>
        <dbReference type="ARBA" id="ARBA00006082"/>
    </source>
</evidence>
<dbReference type="InterPro" id="IPR014762">
    <property type="entry name" value="DNA_mismatch_repair_CS"/>
</dbReference>
<dbReference type="PANTHER" id="PTHR10073:SF12">
    <property type="entry name" value="DNA MISMATCH REPAIR PROTEIN MLH1"/>
    <property type="match status" value="1"/>
</dbReference>
<dbReference type="GO" id="GO:0140664">
    <property type="term" value="F:ATP-dependent DNA damage sensor activity"/>
    <property type="evidence" value="ECO:0007669"/>
    <property type="project" value="InterPro"/>
</dbReference>
<dbReference type="SUPFAM" id="SSF55874">
    <property type="entry name" value="ATPase domain of HSP90 chaperone/DNA topoisomerase II/histidine kinase"/>
    <property type="match status" value="1"/>
</dbReference>
<dbReference type="InterPro" id="IPR037198">
    <property type="entry name" value="MutL_C_sf"/>
</dbReference>
<dbReference type="InterPro" id="IPR002099">
    <property type="entry name" value="MutL/Mlh/PMS"/>
</dbReference>
<name>A0A170PS09_9ZZZZ</name>
<dbReference type="InterPro" id="IPR014721">
    <property type="entry name" value="Ribsml_uS5_D2-typ_fold_subgr"/>
</dbReference>
<dbReference type="CDD" id="cd16926">
    <property type="entry name" value="HATPase_MutL-MLH-PMS-like"/>
    <property type="match status" value="1"/>
</dbReference>
<sequence length="604" mass="66692">MDSNTKPQTARIHRLANTLINQIAAGEVVERPASVVKELIENSVDAGATEIQVWVERGGVKLIRVDDNGHGIAKSDLILATERHATSKLSDLKDLSGIQTLGFRGEALPSVASVSRLGIKSRVAEADSGWEVSGEGGAFSAPIPTSCVKGTVVVVEDLFFNTPARRKFLRTEKTERSNIERIFKCLALASPGVSFSLSIDKKLYWQLPGEGSALRSHRVEKILGHEFTENSKQITGGASGISLIGWIGLPAYSRSQADRQYLFVNGRVIKDASLSHAVRRAYADVLYRGRHPAYVLDLKIDPMTIDVNVHPTKNEVRFEDARSIHDFIYREVAQATADTRAGSNFASNESGWPGNSYNPHRIESSKPFQSGLGLQRSDVIKQFIGTPDNDYIDTQTAGKERIEPRANLDDVPPLGYALAQLKGAYILAENRDGLILIDMHAAHERVTYEQLKVLLNEQVKNSQPLLVPVVAGVSVEEADCLEDNQALFEQLGFEVSRSSVQAIAIRAVPEMLRSRDVAGLVKDSLADLIEQGFSDRIVDSVEGMLSTMACHGSIRENRHLTLPEMNSLLRQMEKTDRSGLCNHGRPTWKQIDMAEIDRWFHRGR</sequence>
<accession>A0A170PS09</accession>
<evidence type="ECO:0000256" key="2">
    <source>
        <dbReference type="ARBA" id="ARBA00022763"/>
    </source>
</evidence>
<dbReference type="EMBL" id="CZRL01000104">
    <property type="protein sequence ID" value="CUS54306.1"/>
    <property type="molecule type" value="Genomic_DNA"/>
</dbReference>
<keyword evidence="3" id="KW-0234">DNA repair</keyword>
<dbReference type="SMART" id="SM00853">
    <property type="entry name" value="MutL_C"/>
    <property type="match status" value="1"/>
</dbReference>
<keyword evidence="2" id="KW-0227">DNA damage</keyword>
<comment type="similarity">
    <text evidence="1">Belongs to the DNA mismatch repair MutL/HexB family.</text>
</comment>
<dbReference type="GO" id="GO:0030983">
    <property type="term" value="F:mismatched DNA binding"/>
    <property type="evidence" value="ECO:0007669"/>
    <property type="project" value="InterPro"/>
</dbReference>
<dbReference type="Pfam" id="PF13589">
    <property type="entry name" value="HATPase_c_3"/>
    <property type="match status" value="1"/>
</dbReference>
<dbReference type="Gene3D" id="3.30.1370.100">
    <property type="entry name" value="MutL, C-terminal domain, regulatory subdomain"/>
    <property type="match status" value="1"/>
</dbReference>
<dbReference type="AlphaFoldDB" id="A0A170PS09"/>
<dbReference type="InterPro" id="IPR020667">
    <property type="entry name" value="DNA_mismatch_repair_MutL"/>
</dbReference>
<dbReference type="PROSITE" id="PS00058">
    <property type="entry name" value="DNA_MISMATCH_REPAIR_1"/>
    <property type="match status" value="1"/>
</dbReference>
<dbReference type="HAMAP" id="MF_00149">
    <property type="entry name" value="DNA_mis_repair"/>
    <property type="match status" value="1"/>
</dbReference>
<dbReference type="InterPro" id="IPR014790">
    <property type="entry name" value="MutL_C"/>
</dbReference>
<organism evidence="6">
    <name type="scientific">hydrothermal vent metagenome</name>
    <dbReference type="NCBI Taxonomy" id="652676"/>
    <lineage>
        <taxon>unclassified sequences</taxon>
        <taxon>metagenomes</taxon>
        <taxon>ecological metagenomes</taxon>
    </lineage>
</organism>
<protein>
    <submittedName>
        <fullName evidence="6">DNA mismatch repair protein MutL</fullName>
    </submittedName>
</protein>
<dbReference type="InterPro" id="IPR042120">
    <property type="entry name" value="MutL_C_dimsub"/>
</dbReference>
<dbReference type="InterPro" id="IPR042121">
    <property type="entry name" value="MutL_C_regsub"/>
</dbReference>
<dbReference type="PANTHER" id="PTHR10073">
    <property type="entry name" value="DNA MISMATCH REPAIR PROTEIN MLH, PMS, MUTL"/>
    <property type="match status" value="1"/>
</dbReference>
<dbReference type="Gene3D" id="3.30.565.10">
    <property type="entry name" value="Histidine kinase-like ATPase, C-terminal domain"/>
    <property type="match status" value="1"/>
</dbReference>
<dbReference type="GO" id="GO:0016887">
    <property type="term" value="F:ATP hydrolysis activity"/>
    <property type="evidence" value="ECO:0007669"/>
    <property type="project" value="InterPro"/>
</dbReference>
<dbReference type="InterPro" id="IPR036890">
    <property type="entry name" value="HATPase_C_sf"/>
</dbReference>
<dbReference type="InterPro" id="IPR013507">
    <property type="entry name" value="DNA_mismatch_S5_2-like"/>
</dbReference>
<evidence type="ECO:0000259" key="5">
    <source>
        <dbReference type="SMART" id="SM01340"/>
    </source>
</evidence>
<dbReference type="Gene3D" id="3.30.1540.20">
    <property type="entry name" value="MutL, C-terminal domain, dimerisation subdomain"/>
    <property type="match status" value="1"/>
</dbReference>
<dbReference type="FunFam" id="3.30.565.10:FF:000003">
    <property type="entry name" value="DNA mismatch repair endonuclease MutL"/>
    <property type="match status" value="1"/>
</dbReference>
<dbReference type="GO" id="GO:0032300">
    <property type="term" value="C:mismatch repair complex"/>
    <property type="evidence" value="ECO:0007669"/>
    <property type="project" value="InterPro"/>
</dbReference>
<dbReference type="SUPFAM" id="SSF54211">
    <property type="entry name" value="Ribosomal protein S5 domain 2-like"/>
    <property type="match status" value="1"/>
</dbReference>
<evidence type="ECO:0000259" key="4">
    <source>
        <dbReference type="SMART" id="SM00853"/>
    </source>
</evidence>
<dbReference type="GO" id="GO:0006298">
    <property type="term" value="P:mismatch repair"/>
    <property type="evidence" value="ECO:0007669"/>
    <property type="project" value="InterPro"/>
</dbReference>
<dbReference type="SMART" id="SM01340">
    <property type="entry name" value="DNA_mis_repair"/>
    <property type="match status" value="1"/>
</dbReference>
<dbReference type="Gene3D" id="3.30.230.10">
    <property type="match status" value="1"/>
</dbReference>